<evidence type="ECO:0000313" key="1">
    <source>
        <dbReference type="EMBL" id="PBK62245.1"/>
    </source>
</evidence>
<organism evidence="1 2">
    <name type="scientific">Armillaria solidipes</name>
    <dbReference type="NCBI Taxonomy" id="1076256"/>
    <lineage>
        <taxon>Eukaryota</taxon>
        <taxon>Fungi</taxon>
        <taxon>Dikarya</taxon>
        <taxon>Basidiomycota</taxon>
        <taxon>Agaricomycotina</taxon>
        <taxon>Agaricomycetes</taxon>
        <taxon>Agaricomycetidae</taxon>
        <taxon>Agaricales</taxon>
        <taxon>Marasmiineae</taxon>
        <taxon>Physalacriaceae</taxon>
        <taxon>Armillaria</taxon>
    </lineage>
</organism>
<accession>A0A2H3AU68</accession>
<sequence length="75" mass="8445">MIEYRRSGLFVPSLVVGTRPWTVVSTATATLSLDSLLFIWRPLFPFRPLIVLSVRADDSMSSPAASCRCEKFPHF</sequence>
<dbReference type="AlphaFoldDB" id="A0A2H3AU68"/>
<evidence type="ECO:0000313" key="2">
    <source>
        <dbReference type="Proteomes" id="UP000218334"/>
    </source>
</evidence>
<reference evidence="2" key="1">
    <citation type="journal article" date="2017" name="Nat. Ecol. Evol.">
        <title>Genome expansion and lineage-specific genetic innovations in the forest pathogenic fungi Armillaria.</title>
        <authorList>
            <person name="Sipos G."/>
            <person name="Prasanna A.N."/>
            <person name="Walter M.C."/>
            <person name="O'Connor E."/>
            <person name="Balint B."/>
            <person name="Krizsan K."/>
            <person name="Kiss B."/>
            <person name="Hess J."/>
            <person name="Varga T."/>
            <person name="Slot J."/>
            <person name="Riley R."/>
            <person name="Boka B."/>
            <person name="Rigling D."/>
            <person name="Barry K."/>
            <person name="Lee J."/>
            <person name="Mihaltcheva S."/>
            <person name="LaButti K."/>
            <person name="Lipzen A."/>
            <person name="Waldron R."/>
            <person name="Moloney N.M."/>
            <person name="Sperisen C."/>
            <person name="Kredics L."/>
            <person name="Vagvoelgyi C."/>
            <person name="Patrignani A."/>
            <person name="Fitzpatrick D."/>
            <person name="Nagy I."/>
            <person name="Doyle S."/>
            <person name="Anderson J.B."/>
            <person name="Grigoriev I.V."/>
            <person name="Gueldener U."/>
            <person name="Muensterkoetter M."/>
            <person name="Nagy L.G."/>
        </authorList>
    </citation>
    <scope>NUCLEOTIDE SEQUENCE [LARGE SCALE GENOMIC DNA]</scope>
    <source>
        <strain evidence="2">28-4</strain>
    </source>
</reference>
<protein>
    <submittedName>
        <fullName evidence="1">Uncharacterized protein</fullName>
    </submittedName>
</protein>
<keyword evidence="2" id="KW-1185">Reference proteome</keyword>
<dbReference type="EMBL" id="KZ293468">
    <property type="protein sequence ID" value="PBK62245.1"/>
    <property type="molecule type" value="Genomic_DNA"/>
</dbReference>
<proteinExistence type="predicted"/>
<dbReference type="Proteomes" id="UP000218334">
    <property type="component" value="Unassembled WGS sequence"/>
</dbReference>
<name>A0A2H3AU68_9AGAR</name>
<gene>
    <name evidence="1" type="ORF">ARMSODRAFT_608677</name>
</gene>